<dbReference type="GO" id="GO:0004808">
    <property type="term" value="F:tRNA (5-methylaminomethyl-2-thiouridylate)(34)-methyltransferase activity"/>
    <property type="evidence" value="ECO:0007669"/>
    <property type="project" value="InterPro"/>
</dbReference>
<keyword evidence="2" id="KW-0489">Methyltransferase</keyword>
<evidence type="ECO:0000259" key="11">
    <source>
        <dbReference type="Pfam" id="PF05430"/>
    </source>
</evidence>
<dbReference type="InterPro" id="IPR008471">
    <property type="entry name" value="MnmC-like_methylTransf"/>
</dbReference>
<organism evidence="12 13">
    <name type="scientific">SAR86 cluster bacterium SAR86B</name>
    <dbReference type="NCBI Taxonomy" id="1123867"/>
    <lineage>
        <taxon>Bacteria</taxon>
        <taxon>Pseudomonadati</taxon>
        <taxon>Pseudomonadota</taxon>
        <taxon>Gammaproteobacteria</taxon>
        <taxon>SAR86 cluster</taxon>
    </lineage>
</organism>
<feature type="domain" description="MnmC-like methyltransferase" evidence="11">
    <location>
        <begin position="125"/>
        <end position="245"/>
    </location>
</feature>
<reference evidence="12 13" key="1">
    <citation type="journal article" date="2012" name="ISME J.">
        <title>Genomic insights to SAR86, an abundant and uncultivated marine bacterial lineage.</title>
        <authorList>
            <person name="Dupont C.L."/>
            <person name="Rusch D.B."/>
            <person name="Yooseph S."/>
            <person name="Lombardo M.J."/>
            <person name="Richter R.A."/>
            <person name="Valas R."/>
            <person name="Novotny M."/>
            <person name="Yee-Greenbaum J."/>
            <person name="Selengut J.D."/>
            <person name="Haft D.H."/>
            <person name="Halpern A.L."/>
            <person name="Lasken R.S."/>
            <person name="Nealson K."/>
            <person name="Friedman R."/>
            <person name="Venter J.C."/>
        </authorList>
    </citation>
    <scope>NUCLEOTIDE SEQUENCE [LARGE SCALE GENOMIC DNA]</scope>
</reference>
<dbReference type="GO" id="GO:0005737">
    <property type="term" value="C:cytoplasm"/>
    <property type="evidence" value="ECO:0007669"/>
    <property type="project" value="TreeGrafter"/>
</dbReference>
<dbReference type="EMBL" id="JH611185">
    <property type="protein sequence ID" value="EJP72830.1"/>
    <property type="molecule type" value="Genomic_DNA"/>
</dbReference>
<dbReference type="HOGENOM" id="CLU_022427_2_1_6"/>
<dbReference type="AlphaFoldDB" id="J4WY94"/>
<evidence type="ECO:0000259" key="10">
    <source>
        <dbReference type="Pfam" id="PF01266"/>
    </source>
</evidence>
<dbReference type="Gene3D" id="3.30.9.10">
    <property type="entry name" value="D-Amino Acid Oxidase, subunit A, domain 2"/>
    <property type="match status" value="1"/>
</dbReference>
<evidence type="ECO:0000256" key="4">
    <source>
        <dbReference type="ARBA" id="ARBA00022679"/>
    </source>
</evidence>
<dbReference type="NCBIfam" id="NF033855">
    <property type="entry name" value="tRNA_MNMC2"/>
    <property type="match status" value="1"/>
</dbReference>
<dbReference type="Gene3D" id="3.50.50.60">
    <property type="entry name" value="FAD/NAD(P)-binding domain"/>
    <property type="match status" value="1"/>
</dbReference>
<keyword evidence="3" id="KW-0285">Flavoprotein</keyword>
<dbReference type="PANTHER" id="PTHR13847:SF283">
    <property type="entry name" value="TRNA 5-METHYLAMINOMETHYL-2-THIOURIDINE BIOSYNTHESIS BIFUNCTIONAL PROTEIN MNMC"/>
    <property type="match status" value="1"/>
</dbReference>
<keyword evidence="6" id="KW-0819">tRNA processing</keyword>
<feature type="domain" description="FAD dependent oxidoreductase" evidence="10">
    <location>
        <begin position="261"/>
        <end position="584"/>
    </location>
</feature>
<dbReference type="GO" id="GO:0032259">
    <property type="term" value="P:methylation"/>
    <property type="evidence" value="ECO:0007669"/>
    <property type="project" value="UniProtKB-KW"/>
</dbReference>
<sequence>MNDTSDTSVLKVKTNDCSFDNNNVRSREYDDIFFQKDGIDESKYVFFDQNNIQEKFDKLKPNSSFTIGEIGFGLGLNFLIAIKKWKKSNNVNKNTELNYIAFDKFVIDEEILRNLSLIYPDIKPEAEILIKNMQPLKSGINFINIFELNLKLIFFVGDISEQLNLAKTLLNTKIDSWFFDGFDPKKNPEMWSKKIFIDALHLSSNEASFSTYTSSGVVKKSLADLGIQFNKVKGFGKKRHMLTGIFPKKLFPNIKNNSSLRIAIIGSGLSGSITANKLAKNNNFKVTVFDSQESRASSSPNAAMYPKLALGSDTRSQFVFQSYFYAASYYSENIPEFNNEGIIFLSSNENKKDWINRFMKFNRNDIAHKISKNEIHELTGIEQDYSGLKFNIGGCLSPNKVCKHHLMHKNIEYKDSFYFESFEVNDHNKININFLNKESEDSYDYLILALGSGIKKFIPSLNILKGSLIALKNNKFKKVKIPINHSGYILPVKDGFSWIGSSHQKNVPTINQEDSDEEILNNLNSVINTDISSNEVIKRWSGDRITTPNKLPICGTYKNHNNVFLIGGLGSRGLSYAPALAEHINCMIRNKQTIFTRNIEEAISPNRFKDLS</sequence>
<evidence type="ECO:0000256" key="7">
    <source>
        <dbReference type="ARBA" id="ARBA00022827"/>
    </source>
</evidence>
<dbReference type="InterPro" id="IPR006076">
    <property type="entry name" value="FAD-dep_OxRdtase"/>
</dbReference>
<dbReference type="InterPro" id="IPR036188">
    <property type="entry name" value="FAD/NAD-bd_sf"/>
</dbReference>
<keyword evidence="8" id="KW-0560">Oxidoreductase</keyword>
<protein>
    <submittedName>
        <fullName evidence="12">Putative FAD dependent oxidoreductase</fullName>
    </submittedName>
</protein>
<evidence type="ECO:0000256" key="9">
    <source>
        <dbReference type="ARBA" id="ARBA00023268"/>
    </source>
</evidence>
<keyword evidence="7" id="KW-0274">FAD</keyword>
<dbReference type="Proteomes" id="UP000010116">
    <property type="component" value="Unassembled WGS sequence"/>
</dbReference>
<evidence type="ECO:0000256" key="6">
    <source>
        <dbReference type="ARBA" id="ARBA00022694"/>
    </source>
</evidence>
<dbReference type="SUPFAM" id="SSF51905">
    <property type="entry name" value="FAD/NAD(P)-binding domain"/>
    <property type="match status" value="1"/>
</dbReference>
<accession>J4WY94</accession>
<dbReference type="GO" id="GO:0016645">
    <property type="term" value="F:oxidoreductase activity, acting on the CH-NH group of donors"/>
    <property type="evidence" value="ECO:0007669"/>
    <property type="project" value="InterPro"/>
</dbReference>
<keyword evidence="1" id="KW-0963">Cytoplasm</keyword>
<dbReference type="Pfam" id="PF05430">
    <property type="entry name" value="Methyltransf_30"/>
    <property type="match status" value="1"/>
</dbReference>
<evidence type="ECO:0000256" key="1">
    <source>
        <dbReference type="ARBA" id="ARBA00022490"/>
    </source>
</evidence>
<dbReference type="PANTHER" id="PTHR13847">
    <property type="entry name" value="SARCOSINE DEHYDROGENASE-RELATED"/>
    <property type="match status" value="1"/>
</dbReference>
<keyword evidence="4" id="KW-0808">Transferase</keyword>
<dbReference type="GO" id="GO:0008033">
    <property type="term" value="P:tRNA processing"/>
    <property type="evidence" value="ECO:0007669"/>
    <property type="project" value="UniProtKB-KW"/>
</dbReference>
<dbReference type="Pfam" id="PF01266">
    <property type="entry name" value="DAO"/>
    <property type="match status" value="1"/>
</dbReference>
<dbReference type="InterPro" id="IPR047785">
    <property type="entry name" value="tRNA_MNMC2"/>
</dbReference>
<dbReference type="Gene3D" id="3.40.50.150">
    <property type="entry name" value="Vaccinia Virus protein VP39"/>
    <property type="match status" value="1"/>
</dbReference>
<name>J4WY94_9GAMM</name>
<evidence type="ECO:0000256" key="8">
    <source>
        <dbReference type="ARBA" id="ARBA00023002"/>
    </source>
</evidence>
<evidence type="ECO:0000256" key="5">
    <source>
        <dbReference type="ARBA" id="ARBA00022691"/>
    </source>
</evidence>
<gene>
    <name evidence="12" type="ORF">NT02SARS_0873</name>
</gene>
<evidence type="ECO:0000313" key="12">
    <source>
        <dbReference type="EMBL" id="EJP72830.1"/>
    </source>
</evidence>
<evidence type="ECO:0000256" key="2">
    <source>
        <dbReference type="ARBA" id="ARBA00022603"/>
    </source>
</evidence>
<dbReference type="InterPro" id="IPR029063">
    <property type="entry name" value="SAM-dependent_MTases_sf"/>
</dbReference>
<proteinExistence type="predicted"/>
<evidence type="ECO:0000256" key="3">
    <source>
        <dbReference type="ARBA" id="ARBA00022630"/>
    </source>
</evidence>
<evidence type="ECO:0000313" key="13">
    <source>
        <dbReference type="Proteomes" id="UP000010116"/>
    </source>
</evidence>
<keyword evidence="5" id="KW-0949">S-adenosyl-L-methionine</keyword>
<keyword evidence="9" id="KW-0511">Multifunctional enzyme</keyword>